<dbReference type="InterPro" id="IPR051599">
    <property type="entry name" value="Cell_Envelope_Assoc"/>
</dbReference>
<keyword evidence="1" id="KW-1133">Transmembrane helix</keyword>
<dbReference type="PANTHER" id="PTHR30336">
    <property type="entry name" value="INNER MEMBRANE PROTEIN, PROBABLE PERMEASE"/>
    <property type="match status" value="1"/>
</dbReference>
<feature type="transmembrane region" description="Helical" evidence="1">
    <location>
        <begin position="199"/>
        <end position="224"/>
    </location>
</feature>
<protein>
    <submittedName>
        <fullName evidence="3">YdcF family protein</fullName>
    </submittedName>
</protein>
<dbReference type="InterPro" id="IPR003848">
    <property type="entry name" value="DUF218"/>
</dbReference>
<evidence type="ECO:0000256" key="1">
    <source>
        <dbReference type="SAM" id="Phobius"/>
    </source>
</evidence>
<feature type="transmembrane region" description="Helical" evidence="1">
    <location>
        <begin position="271"/>
        <end position="296"/>
    </location>
</feature>
<dbReference type="GO" id="GO:0005886">
    <property type="term" value="C:plasma membrane"/>
    <property type="evidence" value="ECO:0007669"/>
    <property type="project" value="TreeGrafter"/>
</dbReference>
<keyword evidence="1" id="KW-0812">Transmembrane</keyword>
<evidence type="ECO:0000313" key="3">
    <source>
        <dbReference type="EMBL" id="QCT06496.1"/>
    </source>
</evidence>
<dbReference type="Gene3D" id="3.40.50.620">
    <property type="entry name" value="HUPs"/>
    <property type="match status" value="1"/>
</dbReference>
<feature type="domain" description="DUF218" evidence="2">
    <location>
        <begin position="306"/>
        <end position="455"/>
    </location>
</feature>
<accession>A0A4P8XU09</accession>
<feature type="transmembrane region" description="Helical" evidence="1">
    <location>
        <begin position="233"/>
        <end position="251"/>
    </location>
</feature>
<keyword evidence="1" id="KW-0472">Membrane</keyword>
<evidence type="ECO:0000313" key="4">
    <source>
        <dbReference type="Proteomes" id="UP000301475"/>
    </source>
</evidence>
<dbReference type="Proteomes" id="UP000301475">
    <property type="component" value="Chromosome"/>
</dbReference>
<organism evidence="3 4">
    <name type="scientific">Ruminococcus bovis</name>
    <dbReference type="NCBI Taxonomy" id="2564099"/>
    <lineage>
        <taxon>Bacteria</taxon>
        <taxon>Bacillati</taxon>
        <taxon>Bacillota</taxon>
        <taxon>Clostridia</taxon>
        <taxon>Eubacteriales</taxon>
        <taxon>Oscillospiraceae</taxon>
        <taxon>Ruminococcus</taxon>
    </lineage>
</organism>
<feature type="transmembrane region" description="Helical" evidence="1">
    <location>
        <begin position="157"/>
        <end position="179"/>
    </location>
</feature>
<dbReference type="Pfam" id="PF02698">
    <property type="entry name" value="DUF218"/>
    <property type="match status" value="1"/>
</dbReference>
<feature type="transmembrane region" description="Helical" evidence="1">
    <location>
        <begin position="117"/>
        <end position="137"/>
    </location>
</feature>
<dbReference type="KEGG" id="ruj:E5Z56_03600"/>
<dbReference type="CDD" id="cd06259">
    <property type="entry name" value="YdcF-like"/>
    <property type="match status" value="1"/>
</dbReference>
<gene>
    <name evidence="3" type="ORF">E5Z56_03600</name>
</gene>
<dbReference type="AlphaFoldDB" id="A0A4P8XU09"/>
<sequence>MLKKKILLLVLSALVLIGGCFSYILAVGDTYTYSLWANDSGKIQNVQVNIDDENVLKVDKIRDKEILFKSVNKGTTMVTVNYDLINKGDKTPMTEMFEEHTTGFGTVINKSHFDFNGYFAIIISAFIYLLIVFAIVIQSTKASFKENWYSYKNMVYIGLIIFLILLMLIFGVQCGIYFNTSSNFGLMNFISNIMSSGQYVMFSLVPLLSILFLLISVSNVVLIFREGKSVKNILGVILGIVFIVAAFLSRLTDIVYNNYSSEKMLYATTLLGGFISYMVVYFDCVFLGSCICSLMASFRKPHYDRDYIIILGCGLRKDGSLLPLLKGRVDSAISFVKKQKELTKKNCVFVPSGGQGNDEIIAEGDAMKNYLLQQGVDENDIMVENKSTTTLENMQFSKKLIDEKNPNAKVAFSTTRYHLFRSGMYATTAGLNAIGVGSKTKWYFWPNAFLREFVGVIVAKIKYHIVTAGILFLINVLLVGASALIKFL</sequence>
<dbReference type="PANTHER" id="PTHR30336:SF18">
    <property type="entry name" value="MEMBRANE PROTEIN"/>
    <property type="match status" value="1"/>
</dbReference>
<name>A0A4P8XU09_9FIRM</name>
<dbReference type="EMBL" id="CP039381">
    <property type="protein sequence ID" value="QCT06496.1"/>
    <property type="molecule type" value="Genomic_DNA"/>
</dbReference>
<dbReference type="GO" id="GO:0000270">
    <property type="term" value="P:peptidoglycan metabolic process"/>
    <property type="evidence" value="ECO:0007669"/>
    <property type="project" value="TreeGrafter"/>
</dbReference>
<reference evidence="3 4" key="1">
    <citation type="submission" date="2019-04" db="EMBL/GenBank/DDBJ databases">
        <authorList>
            <person name="Embree M."/>
            <person name="Gaffney J.R."/>
        </authorList>
    </citation>
    <scope>NUCLEOTIDE SEQUENCE [LARGE SCALE GENOMIC DNA]</scope>
    <source>
        <strain evidence="3 4">JE7A12</strain>
    </source>
</reference>
<evidence type="ECO:0000259" key="2">
    <source>
        <dbReference type="Pfam" id="PF02698"/>
    </source>
</evidence>
<proteinExistence type="predicted"/>
<keyword evidence="4" id="KW-1185">Reference proteome</keyword>
<dbReference type="InterPro" id="IPR014729">
    <property type="entry name" value="Rossmann-like_a/b/a_fold"/>
</dbReference>
<dbReference type="RefSeq" id="WP_138156564.1">
    <property type="nucleotide sequence ID" value="NZ_CP039381.1"/>
</dbReference>
<dbReference type="GO" id="GO:0043164">
    <property type="term" value="P:Gram-negative-bacterium-type cell wall biogenesis"/>
    <property type="evidence" value="ECO:0007669"/>
    <property type="project" value="TreeGrafter"/>
</dbReference>
<dbReference type="OrthoDB" id="9782395at2"/>
<feature type="transmembrane region" description="Helical" evidence="1">
    <location>
        <begin position="465"/>
        <end position="485"/>
    </location>
</feature>
<dbReference type="PROSITE" id="PS51257">
    <property type="entry name" value="PROKAR_LIPOPROTEIN"/>
    <property type="match status" value="1"/>
</dbReference>